<dbReference type="Gene3D" id="3.20.20.150">
    <property type="entry name" value="Divalent-metal-dependent TIM barrel enzymes"/>
    <property type="match status" value="1"/>
</dbReference>
<dbReference type="PANTHER" id="PTHR12110">
    <property type="entry name" value="HYDROXYPYRUVATE ISOMERASE"/>
    <property type="match status" value="1"/>
</dbReference>
<dbReference type="Proteomes" id="UP001056890">
    <property type="component" value="Chromosome"/>
</dbReference>
<accession>A0AAE9MEK3</accession>
<name>A0AAE9MEK3_9GAMM</name>
<sequence length="324" mass="36459">MNTIQARKILERQASLPLYLHAYSYHMNMRLEQILPADLLDIAHQQGLHGVKLHILDGESRSLKQLSDEELAIFRDKAERLELDINLEISSSAPAEIDEAVAVAEKIGATSLRFYPRYEGHLSTVLARIRDDLAHIRQQHGHRTLAFTIEQHEDLKSGELVQLVQESGIDSLSLLFDFGNMINANEQPLEALQIMAPLIAHVHIKDAKIIQEGTGLGHVACASGTGDMPFEELLKQLICLGEDKPQVLAYGLEEEVDYYAPAFRFSDEGNDPWIPWREMSETPLPAPELLSARLEQEKRDAICQIEHVRTVLKKLVAQAETILN</sequence>
<evidence type="ECO:0000313" key="2">
    <source>
        <dbReference type="EMBL" id="USV56178.1"/>
    </source>
</evidence>
<gene>
    <name evidence="2" type="ORF">NHF51_12515</name>
</gene>
<protein>
    <submittedName>
        <fullName evidence="2">Sugar phosphate isomerase/epimerase</fullName>
    </submittedName>
</protein>
<dbReference type="EMBL" id="CP099717">
    <property type="protein sequence ID" value="USV56178.1"/>
    <property type="molecule type" value="Genomic_DNA"/>
</dbReference>
<dbReference type="RefSeq" id="WP_252994572.1">
    <property type="nucleotide sequence ID" value="NZ_CP099717.1"/>
</dbReference>
<dbReference type="InterPro" id="IPR013022">
    <property type="entry name" value="Xyl_isomerase-like_TIM-brl"/>
</dbReference>
<evidence type="ECO:0000259" key="1">
    <source>
        <dbReference type="Pfam" id="PF01261"/>
    </source>
</evidence>
<dbReference type="InterPro" id="IPR050312">
    <property type="entry name" value="IolE/XylAMocC-like"/>
</dbReference>
<dbReference type="GO" id="GO:0016853">
    <property type="term" value="F:isomerase activity"/>
    <property type="evidence" value="ECO:0007669"/>
    <property type="project" value="UniProtKB-KW"/>
</dbReference>
<keyword evidence="3" id="KW-1185">Reference proteome</keyword>
<organism evidence="2 3">
    <name type="scientific">Aeromonas encheleia</name>
    <dbReference type="NCBI Taxonomy" id="73010"/>
    <lineage>
        <taxon>Bacteria</taxon>
        <taxon>Pseudomonadati</taxon>
        <taxon>Pseudomonadota</taxon>
        <taxon>Gammaproteobacteria</taxon>
        <taxon>Aeromonadales</taxon>
        <taxon>Aeromonadaceae</taxon>
        <taxon>Aeromonas</taxon>
    </lineage>
</organism>
<evidence type="ECO:0000313" key="3">
    <source>
        <dbReference type="Proteomes" id="UP001056890"/>
    </source>
</evidence>
<dbReference type="Pfam" id="PF01261">
    <property type="entry name" value="AP_endonuc_2"/>
    <property type="match status" value="1"/>
</dbReference>
<dbReference type="InterPro" id="IPR036237">
    <property type="entry name" value="Xyl_isomerase-like_sf"/>
</dbReference>
<proteinExistence type="predicted"/>
<keyword evidence="2" id="KW-0413">Isomerase</keyword>
<dbReference type="SUPFAM" id="SSF51658">
    <property type="entry name" value="Xylose isomerase-like"/>
    <property type="match status" value="1"/>
</dbReference>
<reference evidence="2" key="1">
    <citation type="submission" date="2022-06" db="EMBL/GenBank/DDBJ databases">
        <title>Complete Genome of Aeromonas sp. Strain SOD01 Isolated from an Urban Freshwater Stream.</title>
        <authorList>
            <person name="Williams L.E."/>
            <person name="Brysgel T."/>
            <person name="Capestro E.M."/>
            <person name="Foltz G.V."/>
            <person name="Gardner A.E."/>
            <person name="Ingrassia J."/>
            <person name="Peterson E."/>
            <person name="Arruda J."/>
            <person name="Flaherty I."/>
            <person name="Hunt M."/>
            <person name="Pappas G."/>
            <person name="Ramsaran S."/>
            <person name="Rocha M."/>
        </authorList>
    </citation>
    <scope>NUCLEOTIDE SEQUENCE</scope>
    <source>
        <strain evidence="2">SOD01</strain>
    </source>
</reference>
<dbReference type="AlphaFoldDB" id="A0AAE9MEK3"/>
<dbReference type="PANTHER" id="PTHR12110:SF53">
    <property type="entry name" value="BLR5974 PROTEIN"/>
    <property type="match status" value="1"/>
</dbReference>
<feature type="domain" description="Xylose isomerase-like TIM barrel" evidence="1">
    <location>
        <begin position="43"/>
        <end position="242"/>
    </location>
</feature>